<evidence type="ECO:0000313" key="4">
    <source>
        <dbReference type="EMBL" id="KAK6176806.1"/>
    </source>
</evidence>
<reference evidence="4 5" key="1">
    <citation type="submission" date="2024-01" db="EMBL/GenBank/DDBJ databases">
        <title>The genome of the rayed Mediterranean limpet Patella caerulea (Linnaeus, 1758).</title>
        <authorList>
            <person name="Anh-Thu Weber A."/>
            <person name="Halstead-Nussloch G."/>
        </authorList>
    </citation>
    <scope>NUCLEOTIDE SEQUENCE [LARGE SCALE GENOMIC DNA]</scope>
    <source>
        <strain evidence="4">AATW-2023a</strain>
        <tissue evidence="4">Whole specimen</tissue>
    </source>
</reference>
<dbReference type="InterPro" id="IPR042426">
    <property type="entry name" value="CDPF1"/>
</dbReference>
<evidence type="ECO:0000313" key="5">
    <source>
        <dbReference type="Proteomes" id="UP001347796"/>
    </source>
</evidence>
<dbReference type="PANTHER" id="PTHR31849">
    <property type="entry name" value="CYSTEINE-RICH PDF MOTIF DOMAIN-CONTAINING PROTEIN 1"/>
    <property type="match status" value="1"/>
</dbReference>
<dbReference type="Pfam" id="PF10170">
    <property type="entry name" value="C6_DPF"/>
    <property type="match status" value="1"/>
</dbReference>
<name>A0AAN8JEU9_PATCE</name>
<dbReference type="PANTHER" id="PTHR31849:SF1">
    <property type="entry name" value="CYSTEINE-RICH DPF MOTIF DOMAIN-CONTAINING PROTEIN 1"/>
    <property type="match status" value="1"/>
</dbReference>
<dbReference type="PRINTS" id="PR01995">
    <property type="entry name" value="UPF0595"/>
</dbReference>
<evidence type="ECO:0000256" key="1">
    <source>
        <dbReference type="ARBA" id="ARBA00007917"/>
    </source>
</evidence>
<evidence type="ECO:0000259" key="3">
    <source>
        <dbReference type="Pfam" id="PF10170"/>
    </source>
</evidence>
<dbReference type="AlphaFoldDB" id="A0AAN8JEU9"/>
<gene>
    <name evidence="4" type="ORF">SNE40_015038</name>
</gene>
<proteinExistence type="inferred from homology"/>
<dbReference type="Proteomes" id="UP001347796">
    <property type="component" value="Unassembled WGS sequence"/>
</dbReference>
<keyword evidence="5" id="KW-1185">Reference proteome</keyword>
<feature type="domain" description="Cysteine-rich DPF motif" evidence="3">
    <location>
        <begin position="9"/>
        <end position="100"/>
    </location>
</feature>
<comment type="similarity">
    <text evidence="1">Belongs to the CDPF1 family.</text>
</comment>
<dbReference type="InterPro" id="IPR018785">
    <property type="entry name" value="CDPF1_dom"/>
</dbReference>
<sequence>MEEESSKQFSCDICKFKANYEYYGSKPSFVKSLVLLEEAYLMRDPFTSDAGLIILGAHCSTCKKCVCLTGECSLFYTKRFCMECVYSNINEFPLEIQEEIRKKQKG</sequence>
<protein>
    <recommendedName>
        <fullName evidence="2">Cysteine-rich DPF motif domain-containing protein 1</fullName>
    </recommendedName>
</protein>
<dbReference type="EMBL" id="JAZGQO010000010">
    <property type="protein sequence ID" value="KAK6176806.1"/>
    <property type="molecule type" value="Genomic_DNA"/>
</dbReference>
<comment type="caution">
    <text evidence="4">The sequence shown here is derived from an EMBL/GenBank/DDBJ whole genome shotgun (WGS) entry which is preliminary data.</text>
</comment>
<organism evidence="4 5">
    <name type="scientific">Patella caerulea</name>
    <name type="common">Rayed Mediterranean limpet</name>
    <dbReference type="NCBI Taxonomy" id="87958"/>
    <lineage>
        <taxon>Eukaryota</taxon>
        <taxon>Metazoa</taxon>
        <taxon>Spiralia</taxon>
        <taxon>Lophotrochozoa</taxon>
        <taxon>Mollusca</taxon>
        <taxon>Gastropoda</taxon>
        <taxon>Patellogastropoda</taxon>
        <taxon>Patelloidea</taxon>
        <taxon>Patellidae</taxon>
        <taxon>Patella</taxon>
    </lineage>
</organism>
<accession>A0AAN8JEU9</accession>
<evidence type="ECO:0000256" key="2">
    <source>
        <dbReference type="ARBA" id="ARBA00014801"/>
    </source>
</evidence>